<keyword evidence="5" id="KW-0378">Hydrolase</keyword>
<evidence type="ECO:0000256" key="10">
    <source>
        <dbReference type="SAM" id="SignalP"/>
    </source>
</evidence>
<dbReference type="Proteomes" id="UP001589870">
    <property type="component" value="Unassembled WGS sequence"/>
</dbReference>
<dbReference type="PANTHER" id="PTHR47466:SF1">
    <property type="entry name" value="METALLOPROTEASE MEP1 (AFU_ORTHOLOGUE AFUA_1G07730)-RELATED"/>
    <property type="match status" value="1"/>
</dbReference>
<comment type="caution">
    <text evidence="12">The sequence shown here is derived from an EMBL/GenBank/DDBJ whole genome shotgun (WGS) entry which is preliminary data.</text>
</comment>
<gene>
    <name evidence="12" type="ORF">ACFHYQ_11785</name>
</gene>
<dbReference type="PANTHER" id="PTHR47466">
    <property type="match status" value="1"/>
</dbReference>
<feature type="signal peptide" evidence="10">
    <location>
        <begin position="1"/>
        <end position="17"/>
    </location>
</feature>
<evidence type="ECO:0000256" key="8">
    <source>
        <dbReference type="ARBA" id="ARBA00023157"/>
    </source>
</evidence>
<dbReference type="InterPro" id="IPR024079">
    <property type="entry name" value="MetalloPept_cat_dom_sf"/>
</dbReference>
<dbReference type="EMBL" id="JBHMQT010000021">
    <property type="protein sequence ID" value="MFC0862974.1"/>
    <property type="molecule type" value="Genomic_DNA"/>
</dbReference>
<comment type="similarity">
    <text evidence="1">Belongs to the peptidase M43B family.</text>
</comment>
<dbReference type="SUPFAM" id="SSF55486">
    <property type="entry name" value="Metalloproteases ('zincins'), catalytic domain"/>
    <property type="match status" value="1"/>
</dbReference>
<evidence type="ECO:0000259" key="11">
    <source>
        <dbReference type="Pfam" id="PF05572"/>
    </source>
</evidence>
<protein>
    <submittedName>
        <fullName evidence="12">Zinc metalloprotease</fullName>
    </submittedName>
</protein>
<dbReference type="InterPro" id="IPR008754">
    <property type="entry name" value="Peptidase_M43"/>
</dbReference>
<keyword evidence="6" id="KW-0862">Zinc</keyword>
<proteinExistence type="inferred from homology"/>
<evidence type="ECO:0000256" key="7">
    <source>
        <dbReference type="ARBA" id="ARBA00023049"/>
    </source>
</evidence>
<evidence type="ECO:0000313" key="13">
    <source>
        <dbReference type="Proteomes" id="UP001589870"/>
    </source>
</evidence>
<feature type="region of interest" description="Disordered" evidence="9">
    <location>
        <begin position="30"/>
        <end position="70"/>
    </location>
</feature>
<evidence type="ECO:0000313" key="12">
    <source>
        <dbReference type="EMBL" id="MFC0862974.1"/>
    </source>
</evidence>
<evidence type="ECO:0000256" key="1">
    <source>
        <dbReference type="ARBA" id="ARBA00008721"/>
    </source>
</evidence>
<sequence length="347" mass="37297">MIAVCLACLFVVGGVPAAARASMARTSMARASAAAPSECQKQERRGGGARARGAVAPHGARGGARTHGRARALRLSHALEPRLPGPAAVARMNADLRRRLGVLFGAHADRHGGGSGSHAPEPGEIRVPLWVHIIKDGVLGLPDSAVDRQVQALNEAYGGKFGGVDTGVRFDLKGVTHTENHAWFRDPLGNEAALKDKLRVGGPETLNLYIAQLGELVLGYSTYPYWYGDKPGLDGVVIDWRSVPGGPLRNFNRGFTAVHEIGHWLGLLHTFENGCDAPGDSVDDTPPEAHATMGCPTRKDTCPAPGDDPVHNFMDYSHDRCMREFTAGQAARIRKMWTAYRDPDRAR</sequence>
<evidence type="ECO:0000256" key="3">
    <source>
        <dbReference type="ARBA" id="ARBA00022723"/>
    </source>
</evidence>
<feature type="domain" description="Peptidase M43 pregnancy-associated plasma-A" evidence="11">
    <location>
        <begin position="255"/>
        <end position="335"/>
    </location>
</feature>
<keyword evidence="2" id="KW-0645">Protease</keyword>
<evidence type="ECO:0000256" key="6">
    <source>
        <dbReference type="ARBA" id="ARBA00022833"/>
    </source>
</evidence>
<dbReference type="Pfam" id="PF05572">
    <property type="entry name" value="Peptidase_M43"/>
    <property type="match status" value="1"/>
</dbReference>
<feature type="chain" id="PRO_5045612557" evidence="10">
    <location>
        <begin position="18"/>
        <end position="347"/>
    </location>
</feature>
<evidence type="ECO:0000256" key="2">
    <source>
        <dbReference type="ARBA" id="ARBA00022670"/>
    </source>
</evidence>
<evidence type="ECO:0000256" key="9">
    <source>
        <dbReference type="SAM" id="MobiDB-lite"/>
    </source>
</evidence>
<keyword evidence="7 12" id="KW-0482">Metalloprotease</keyword>
<keyword evidence="3" id="KW-0479">Metal-binding</keyword>
<keyword evidence="8" id="KW-1015">Disulfide bond</keyword>
<evidence type="ECO:0000256" key="5">
    <source>
        <dbReference type="ARBA" id="ARBA00022801"/>
    </source>
</evidence>
<dbReference type="RefSeq" id="WP_394301153.1">
    <property type="nucleotide sequence ID" value="NZ_JBHMQT010000021.1"/>
</dbReference>
<name>A0ABV6U3E7_9ACTN</name>
<evidence type="ECO:0000256" key="4">
    <source>
        <dbReference type="ARBA" id="ARBA00022729"/>
    </source>
</evidence>
<keyword evidence="13" id="KW-1185">Reference proteome</keyword>
<dbReference type="GO" id="GO:0008237">
    <property type="term" value="F:metallopeptidase activity"/>
    <property type="evidence" value="ECO:0007669"/>
    <property type="project" value="UniProtKB-KW"/>
</dbReference>
<dbReference type="Gene3D" id="3.40.390.10">
    <property type="entry name" value="Collagenase (Catalytic Domain)"/>
    <property type="match status" value="1"/>
</dbReference>
<reference evidence="12 13" key="1">
    <citation type="submission" date="2024-09" db="EMBL/GenBank/DDBJ databases">
        <authorList>
            <person name="Sun Q."/>
            <person name="Mori K."/>
        </authorList>
    </citation>
    <scope>NUCLEOTIDE SEQUENCE [LARGE SCALE GENOMIC DNA]</scope>
    <source>
        <strain evidence="12 13">TBRC 1851</strain>
    </source>
</reference>
<dbReference type="CDD" id="cd04275">
    <property type="entry name" value="ZnMc_pappalysin_like"/>
    <property type="match status" value="1"/>
</dbReference>
<organism evidence="12 13">
    <name type="scientific">Sphaerimonospora cavernae</name>
    <dbReference type="NCBI Taxonomy" id="1740611"/>
    <lineage>
        <taxon>Bacteria</taxon>
        <taxon>Bacillati</taxon>
        <taxon>Actinomycetota</taxon>
        <taxon>Actinomycetes</taxon>
        <taxon>Streptosporangiales</taxon>
        <taxon>Streptosporangiaceae</taxon>
        <taxon>Sphaerimonospora</taxon>
    </lineage>
</organism>
<accession>A0ABV6U3E7</accession>
<keyword evidence="4 10" id="KW-0732">Signal</keyword>